<feature type="domain" description="Histidine kinase" evidence="8">
    <location>
        <begin position="461"/>
        <end position="654"/>
    </location>
</feature>
<dbReference type="RefSeq" id="WP_186441183.1">
    <property type="nucleotide sequence ID" value="NZ_LT828543.1"/>
</dbReference>
<proteinExistence type="predicted"/>
<dbReference type="PANTHER" id="PTHR43547">
    <property type="entry name" value="TWO-COMPONENT HISTIDINE KINASE"/>
    <property type="match status" value="1"/>
</dbReference>
<keyword evidence="5 10" id="KW-0808">Transferase</keyword>
<evidence type="ECO:0000256" key="5">
    <source>
        <dbReference type="ARBA" id="ARBA00022679"/>
    </source>
</evidence>
<dbReference type="STRING" id="1246637.MTBBW1_750041"/>
<dbReference type="Pfam" id="PF02518">
    <property type="entry name" value="HATPase_c"/>
    <property type="match status" value="1"/>
</dbReference>
<evidence type="ECO:0000256" key="4">
    <source>
        <dbReference type="ARBA" id="ARBA00022553"/>
    </source>
</evidence>
<keyword evidence="6 10" id="KW-0418">Kinase</keyword>
<evidence type="ECO:0000256" key="6">
    <source>
        <dbReference type="ARBA" id="ARBA00022777"/>
    </source>
</evidence>
<dbReference type="EMBL" id="FWEV01000320">
    <property type="protein sequence ID" value="SLM32520.1"/>
    <property type="molecule type" value="Genomic_DNA"/>
</dbReference>
<feature type="domain" description="HAMP" evidence="9">
    <location>
        <begin position="301"/>
        <end position="354"/>
    </location>
</feature>
<protein>
    <recommendedName>
        <fullName evidence="3">histidine kinase</fullName>
        <ecNumber evidence="3">2.7.13.3</ecNumber>
    </recommendedName>
</protein>
<evidence type="ECO:0000313" key="10">
    <source>
        <dbReference type="EMBL" id="SLM32520.1"/>
    </source>
</evidence>
<evidence type="ECO:0000256" key="2">
    <source>
        <dbReference type="ARBA" id="ARBA00004370"/>
    </source>
</evidence>
<sequence length="654" mass="73696">MNIREDSSQKTIVFTVMVRVVPAAALLLILIWLGIRYLSLGSLEKKFQSTLAARSEMVASAVGEKLDDLRRYTHFLSSNDLIINSLIDQTARENYLPAFFQSLEVPGVDNANVSLSDYRGRYIISNSSDYRDFQDSDIQSEVMAGNNVFRIKENIIDVAMPVFYIDLPEGMIVLSVTNSDFSKLFSMLTLDTTVEYAIILEPNGLIYASETLFYKEITNLPETIQNQNITKSRQKQKSDNGEDEEWLKNRVNVPGYENLHIICGMKKDSHRGEYSRMDRFLVAAMMLDLAALILGIYMSSRLTGKPLSVFVKLIDSARQSRKYMADLPETGPHEIRSLASAFNSLIMELEKARAESMNTAIEAGRAQLSAMVLHNIGNAVTPLNIQINRMDIKEISTIQEYLQKCYMDLENNMNNLSEYVQTDPRGRQVFEYLEELIVTLKEAGERQKEKIESASGAVSYISEILSLQHHYAATGKEIRELVSINSIMETAWKINRSALEKSGINLQMDLQPDMPKLFIDKSRLLQVVINILKNSCEAIEQLEIESIKYHDSQDNLKKENNIQIVKDSNIQKNIKITTLIDRNKIGFTVKDSGIGINLPSLESLFEFGASDKGSSGMGLYYCKMFVEVNNGTIEMTSQGLGKGAVITILFPKAI</sequence>
<dbReference type="SUPFAM" id="SSF55874">
    <property type="entry name" value="ATPase domain of HSP90 chaperone/DNA topoisomerase II/histidine kinase"/>
    <property type="match status" value="1"/>
</dbReference>
<dbReference type="PRINTS" id="PR00344">
    <property type="entry name" value="BCTRLSENSOR"/>
</dbReference>
<dbReference type="PANTHER" id="PTHR43547:SF2">
    <property type="entry name" value="HYBRID SIGNAL TRANSDUCTION HISTIDINE KINASE C"/>
    <property type="match status" value="1"/>
</dbReference>
<dbReference type="Proteomes" id="UP000191931">
    <property type="component" value="Unassembled WGS sequence"/>
</dbReference>
<comment type="subcellular location">
    <subcellularLocation>
        <location evidence="2">Membrane</location>
    </subcellularLocation>
</comment>
<evidence type="ECO:0000256" key="1">
    <source>
        <dbReference type="ARBA" id="ARBA00000085"/>
    </source>
</evidence>
<keyword evidence="7" id="KW-0472">Membrane</keyword>
<evidence type="ECO:0000256" key="7">
    <source>
        <dbReference type="SAM" id="Phobius"/>
    </source>
</evidence>
<organism evidence="10 11">
    <name type="scientific">Desulfamplus magnetovallimortis</name>
    <dbReference type="NCBI Taxonomy" id="1246637"/>
    <lineage>
        <taxon>Bacteria</taxon>
        <taxon>Pseudomonadati</taxon>
        <taxon>Thermodesulfobacteriota</taxon>
        <taxon>Desulfobacteria</taxon>
        <taxon>Desulfobacterales</taxon>
        <taxon>Desulfobacteraceae</taxon>
        <taxon>Desulfamplus</taxon>
    </lineage>
</organism>
<dbReference type="PROSITE" id="PS50109">
    <property type="entry name" value="HIS_KIN"/>
    <property type="match status" value="1"/>
</dbReference>
<dbReference type="SMART" id="SM00387">
    <property type="entry name" value="HATPase_c"/>
    <property type="match status" value="1"/>
</dbReference>
<dbReference type="Gene3D" id="3.30.565.10">
    <property type="entry name" value="Histidine kinase-like ATPase, C-terminal domain"/>
    <property type="match status" value="1"/>
</dbReference>
<dbReference type="InterPro" id="IPR004358">
    <property type="entry name" value="Sig_transdc_His_kin-like_C"/>
</dbReference>
<dbReference type="AlphaFoldDB" id="A0A1W1HJ82"/>
<dbReference type="InterPro" id="IPR003660">
    <property type="entry name" value="HAMP_dom"/>
</dbReference>
<name>A0A1W1HJ82_9BACT</name>
<dbReference type="InterPro" id="IPR005467">
    <property type="entry name" value="His_kinase_dom"/>
</dbReference>
<comment type="catalytic activity">
    <reaction evidence="1">
        <text>ATP + protein L-histidine = ADP + protein N-phospho-L-histidine.</text>
        <dbReference type="EC" id="2.7.13.3"/>
    </reaction>
</comment>
<gene>
    <name evidence="10" type="ORF">MTBBW1_750041</name>
</gene>
<keyword evidence="7" id="KW-1133">Transmembrane helix</keyword>
<keyword evidence="11" id="KW-1185">Reference proteome</keyword>
<feature type="transmembrane region" description="Helical" evidence="7">
    <location>
        <begin position="12"/>
        <end position="35"/>
    </location>
</feature>
<dbReference type="InterPro" id="IPR036890">
    <property type="entry name" value="HATPase_C_sf"/>
</dbReference>
<dbReference type="PROSITE" id="PS50885">
    <property type="entry name" value="HAMP"/>
    <property type="match status" value="1"/>
</dbReference>
<evidence type="ECO:0000259" key="8">
    <source>
        <dbReference type="PROSITE" id="PS50109"/>
    </source>
</evidence>
<dbReference type="EC" id="2.7.13.3" evidence="3"/>
<dbReference type="GO" id="GO:0016020">
    <property type="term" value="C:membrane"/>
    <property type="evidence" value="ECO:0007669"/>
    <property type="project" value="UniProtKB-SubCell"/>
</dbReference>
<keyword evidence="4" id="KW-0597">Phosphoprotein</keyword>
<accession>A0A1W1HJ82</accession>
<evidence type="ECO:0000259" key="9">
    <source>
        <dbReference type="PROSITE" id="PS50885"/>
    </source>
</evidence>
<dbReference type="InterPro" id="IPR003594">
    <property type="entry name" value="HATPase_dom"/>
</dbReference>
<evidence type="ECO:0000256" key="3">
    <source>
        <dbReference type="ARBA" id="ARBA00012438"/>
    </source>
</evidence>
<reference evidence="10 11" key="1">
    <citation type="submission" date="2017-03" db="EMBL/GenBank/DDBJ databases">
        <authorList>
            <person name="Afonso C.L."/>
            <person name="Miller P.J."/>
            <person name="Scott M.A."/>
            <person name="Spackman E."/>
            <person name="Goraichik I."/>
            <person name="Dimitrov K.M."/>
            <person name="Suarez D.L."/>
            <person name="Swayne D.E."/>
        </authorList>
    </citation>
    <scope>NUCLEOTIDE SEQUENCE [LARGE SCALE GENOMIC DNA]</scope>
    <source>
        <strain evidence="10">PRJEB14757</strain>
    </source>
</reference>
<dbReference type="GO" id="GO:0000155">
    <property type="term" value="F:phosphorelay sensor kinase activity"/>
    <property type="evidence" value="ECO:0007669"/>
    <property type="project" value="TreeGrafter"/>
</dbReference>
<keyword evidence="7" id="KW-0812">Transmembrane</keyword>
<evidence type="ECO:0000313" key="11">
    <source>
        <dbReference type="Proteomes" id="UP000191931"/>
    </source>
</evidence>